<evidence type="ECO:0000313" key="8">
    <source>
        <dbReference type="Proteomes" id="UP000003790"/>
    </source>
</evidence>
<dbReference type="InterPro" id="IPR011050">
    <property type="entry name" value="Pectin_lyase_fold/virulence"/>
</dbReference>
<dbReference type="PANTHER" id="PTHR12338">
    <property type="entry name" value="AUTOTRANSPORTER"/>
    <property type="match status" value="1"/>
</dbReference>
<dbReference type="InterPro" id="IPR008638">
    <property type="entry name" value="FhaB/CdiA-like_TPS"/>
</dbReference>
<dbReference type="NCBIfam" id="TIGR01901">
    <property type="entry name" value="adhes_NPXG"/>
    <property type="match status" value="1"/>
</dbReference>
<gene>
    <name evidence="7" type="ORF">PchlO6_2925</name>
</gene>
<dbReference type="SMART" id="SM00912">
    <property type="entry name" value="Haemagg_act"/>
    <property type="match status" value="1"/>
</dbReference>
<feature type="region of interest" description="Disordered" evidence="4">
    <location>
        <begin position="63"/>
        <end position="82"/>
    </location>
</feature>
<feature type="signal peptide" evidence="5">
    <location>
        <begin position="1"/>
        <end position="44"/>
    </location>
</feature>
<dbReference type="PANTHER" id="PTHR12338:SF8">
    <property type="entry name" value="HEME_HEMOPEXIN-BINDING PROTEIN"/>
    <property type="match status" value="1"/>
</dbReference>
<feature type="region of interest" description="Disordered" evidence="4">
    <location>
        <begin position="4189"/>
        <end position="4211"/>
    </location>
</feature>
<keyword evidence="3 5" id="KW-0732">Signal</keyword>
<dbReference type="EMBL" id="AHOT01000020">
    <property type="protein sequence ID" value="EIM15684.1"/>
    <property type="molecule type" value="Genomic_DNA"/>
</dbReference>
<comment type="subcellular location">
    <subcellularLocation>
        <location evidence="1">Secreted</location>
    </subcellularLocation>
</comment>
<dbReference type="Pfam" id="PF12545">
    <property type="entry name" value="DUF3739"/>
    <property type="match status" value="1"/>
</dbReference>
<reference evidence="7 8" key="1">
    <citation type="journal article" date="2012" name="PLoS Genet.">
        <title>Comparative Genomics of Plant-Associated Pseudomonas spp.: Insights into Diversity and Inheritance of Traits Involved in Multitrophic Interactions.</title>
        <authorList>
            <person name="Loper J.E."/>
            <person name="Hassan K.A."/>
            <person name="Mavrodi D.V."/>
            <person name="Davis E.W.II."/>
            <person name="Lim C.K."/>
            <person name="Shaffer B.T."/>
            <person name="Elbourne L.D."/>
            <person name="Stockwell V.O."/>
            <person name="Hartney S.L."/>
            <person name="Breakwell K."/>
            <person name="Henkels M.D."/>
            <person name="Tetu S.G."/>
            <person name="Rangel L.I."/>
            <person name="Kidarsa T.A."/>
            <person name="Wilson N.L."/>
            <person name="van de Mortel J.E."/>
            <person name="Song C."/>
            <person name="Blumhagen R."/>
            <person name="Radune D."/>
            <person name="Hostetler J.B."/>
            <person name="Brinkac L.M."/>
            <person name="Durkin A.S."/>
            <person name="Kluepfel D.A."/>
            <person name="Wechter W.P."/>
            <person name="Anderson A.J."/>
            <person name="Kim Y.C."/>
            <person name="Pierson L.S.III."/>
            <person name="Pierson E.A."/>
            <person name="Lindow S.E."/>
            <person name="Kobayashi D.Y."/>
            <person name="Raaijmakers J.M."/>
            <person name="Weller D.M."/>
            <person name="Thomashow L.S."/>
            <person name="Allen A.E."/>
            <person name="Paulsen I.T."/>
        </authorList>
    </citation>
    <scope>NUCLEOTIDE SEQUENCE [LARGE SCALE GENOMIC DNA]</scope>
    <source>
        <strain evidence="7 8">O6</strain>
    </source>
</reference>
<evidence type="ECO:0000256" key="5">
    <source>
        <dbReference type="SAM" id="SignalP"/>
    </source>
</evidence>
<evidence type="ECO:0000313" key="7">
    <source>
        <dbReference type="EMBL" id="EIM15684.1"/>
    </source>
</evidence>
<dbReference type="Pfam" id="PF05860">
    <property type="entry name" value="TPS"/>
    <property type="match status" value="1"/>
</dbReference>
<dbReference type="GO" id="GO:0005576">
    <property type="term" value="C:extracellular region"/>
    <property type="evidence" value="ECO:0007669"/>
    <property type="project" value="UniProtKB-SubCell"/>
</dbReference>
<feature type="domain" description="Filamentous haemagglutinin FhaB/tRNA nuclease CdiA-like TPS" evidence="6">
    <location>
        <begin position="141"/>
        <end position="253"/>
    </location>
</feature>
<evidence type="ECO:0000256" key="1">
    <source>
        <dbReference type="ARBA" id="ARBA00004613"/>
    </source>
</evidence>
<proteinExistence type="predicted"/>
<dbReference type="InterPro" id="IPR012334">
    <property type="entry name" value="Pectin_lyas_fold"/>
</dbReference>
<comment type="caution">
    <text evidence="7">The sequence shown here is derived from an EMBL/GenBank/DDBJ whole genome shotgun (WGS) entry which is preliminary data.</text>
</comment>
<name>A0AB33WRI2_9PSED</name>
<dbReference type="InterPro" id="IPR050909">
    <property type="entry name" value="Bact_Autotransporter_VF"/>
</dbReference>
<dbReference type="SUPFAM" id="SSF51126">
    <property type="entry name" value="Pectin lyase-like"/>
    <property type="match status" value="1"/>
</dbReference>
<evidence type="ECO:0000256" key="3">
    <source>
        <dbReference type="ARBA" id="ARBA00022729"/>
    </source>
</evidence>
<accession>A0AB33WRI2</accession>
<evidence type="ECO:0000256" key="4">
    <source>
        <dbReference type="SAM" id="MobiDB-lite"/>
    </source>
</evidence>
<evidence type="ECO:0000259" key="6">
    <source>
        <dbReference type="SMART" id="SM00912"/>
    </source>
</evidence>
<dbReference type="Proteomes" id="UP000003790">
    <property type="component" value="Chromosome"/>
</dbReference>
<keyword evidence="2" id="KW-0964">Secreted</keyword>
<evidence type="ECO:0000256" key="2">
    <source>
        <dbReference type="ARBA" id="ARBA00022525"/>
    </source>
</evidence>
<dbReference type="Gene3D" id="2.160.20.10">
    <property type="entry name" value="Single-stranded right-handed beta-helix, Pectin lyase-like"/>
    <property type="match status" value="2"/>
</dbReference>
<dbReference type="InterPro" id="IPR021026">
    <property type="entry name" value="Filamn_hemagglutn_DUF3739"/>
</dbReference>
<dbReference type="RefSeq" id="WP_009048773.1">
    <property type="nucleotide sequence ID" value="NZ_CM001490.1"/>
</dbReference>
<protein>
    <submittedName>
        <fullName evidence="7">Hemagglutinin family protein</fullName>
    </submittedName>
</protein>
<feature type="chain" id="PRO_5044268733" evidence="5">
    <location>
        <begin position="45"/>
        <end position="4232"/>
    </location>
</feature>
<organism evidence="7 8">
    <name type="scientific">Pseudomonas chlororaphis O6</name>
    <dbReference type="NCBI Taxonomy" id="1037915"/>
    <lineage>
        <taxon>Bacteria</taxon>
        <taxon>Pseudomonadati</taxon>
        <taxon>Pseudomonadota</taxon>
        <taxon>Gammaproteobacteria</taxon>
        <taxon>Pseudomonadales</taxon>
        <taxon>Pseudomonadaceae</taxon>
        <taxon>Pseudomonas</taxon>
    </lineage>
</organism>
<sequence length="4232" mass="432498">MRSEPNLPVSRLINASAAHGQPVLRLKPLAQAIALLMFAGTAQAAQPQAFSSGWFGAMGANQGAGAARPSVAQPAGTPPPLAQQQRVNNQLQRSMSNLNNTVAAIAAQQAAQAAGRAAALTAPQTLHNGLGGNGLNVLVGADGKPLFVNAEGPVQTDANGKALVSIKQTADKAILNWETFNIGRDTTVEFQQNAEWAVLNRVNNSTSPSQIQGALKADGTVMILNRNGVVFSGSSQINVRNLVAAATTISDEQFNNRGLFSASDSAPTFSDAAGKVLVEQGAQLQTHVPGSSTSSGGYVLLLGKEVDNAGSINTPRGQTALVAGDSFVIKKGYSTDGNPTSTTRGNEVVASGIGKVSNHGSIQAATGDITLSAQEVLQKGLALSSTSVDARGTLHLNARGNDAKVTLGEGSASAILIDSSTALDSQRDGLLTPALNQAGNATPADTYRRDQSLVEIASGGTVDFQNGSITLATGGQVAVNAGQRSLVREGAVIDVSGAVGVKVAMESNSVKVNIQGNEQRDASVNRDSKNLNSNDVWVDARELVLVPAGTNGYATDRWYTAGGLLEVGGYLGTQPHNVGEWMAQGGSVRLSGNEVVTQQGSQINLSGGTLDVQDGMIQQTWLRAADGRLIELSRAPGDILYSGLYKGFEEHSVRWGQTEYHYNSLIAPRERLEQGYSVGRDAGRLEVSTRNAVLEGQIVGDTFQGDRQTQAPRPGLDGYQQGQNAVARGGQLVVGAYVPYYVKDSASLQYALGADANTVKQVVLGQAAAIASGLDLDTVLPDERKGALWLDTEQLNGFQLSSVKVAATGSILVDGALEVSSGGDITLYGPQVQVDADLTAHGGSLALGNVLQQITSNGKLDTTLAATGGKRATLTVGSGVRLDTSGLWSNLLLDPADGSRLPYLNGGSVSLRSSADVALESGSLIDVSSGAALMSDGKTRAGKGGNLTLAANANSAAAIGTLALDGELRGHGVNGGGTLSLQSGKVLIGERAADTAADTLVLAPQFFDKGFAAYDITGNQGLRVADGAQVEVTQPIYLLGDQARSTATGADPTSALERWLPGLYQEDPIKAVLSQRQGASISLRAGTARSSAADMASTQLVVGKGAAISVDPGQSITLGSIGQLTLDGALNAWGGAITLSGISVAPDVAEAVESAGHGRSIWVGEQAVLDVAARAATATDALRRRYGKVDAGGTIVIGGQIDPQTGIASAANQFVVVREGARLEASGAQAMVDVAGQGPVAIASSGGSISLASNNGLYLDGSFNARAGGSGAAGGSLNVALEAPIYLTSVSQQRVRQAREMVVGQASADSLLPSGAGPKAVQDTLAYGHARLGLDKVQAGGFDNLSLLSNGLISFDGALSLSLGQSLQLYAGALALSDSAAAGSRVQLAAPYIRLAGVGAVDAPDRSIRPTVQGGISTQAATGSLLVTAGNVLDVRDGVSIGAHGTTASGLSQAIDRRAFDDTQLISQGDMRFLASTIDLRNTNLSTQADLRLAAAQIYPATGAVAQVLAGYRGNGLDYDPDRTLSIGRTGSVDPAQPYSVFGKLTLGAAVIEQGGVLRAPLGNISLGTEQGILRYTKQLSLLPGSLTSVSAAGLSLPYGGTVDGVTWRFDGKQVDLLGVGGTSSNANLVVGAQLLGQSIEVQQGAVLDLSGGGQLLGAAFVSGRGGSTDVRYNPLVQFGANGRFTLPGLDTNPVYAIVPGVQASVAPSGGEAGATTPLVGQQISIDAGVPGLPAGTYTLLPSTYALLPGAFRVEINGLAAPFGATALTRGTVMSNGSWSSAGRLSIAQTGIQDALSRQVILTPAAVLRSYSQYNETPYADFVRSDAARRGVPHAALEADGKTLRVSLIAGQSGSPSGFEFAGVARSGGAEGGFGASLEVMSGSSESPIEILPAGASASGNGVSFHADDLNAIGTARMSIGGAPTVVYGQGGNFVGFDANRAAESVTLRQGVTLSAPEVFLVSGLPSGAIQIEQGASINTLGRGNAAYDSTDGFIYQPGTRSVLAVSNGVLQMLAPTEGSTSRWGPGSILIGDCAQAACQGETTLYSQGTIAFATTNTFRLGDAVRYGTRHLALAVGGINVGSPEALAAAQARNALPSGLTLNQDVMNRLLRGDIASGAPALETLSLTAGQSLNFYGSTTLSTLDSNGQSMLDNLMLSTPAIYGDGAAGDVALIQTGNLIWNGVAGTPAAVIANGAGTGSGTLEIQARRIEFGYGPNTQPDPLADYARLALGFANVNLSASERLTANHKGSLAVYQSQGAYEAGKGFVYSGGNLNISTPLLTGEAGSVNRIMAGGDLRLSRAPGQQAVLPVIDSLGAEVLLAGSNVELDSAVVLPSGKLTVNAEHGLNLTDRAHLDLAGRQVMFNEVSQYSWGGDVILQSREGDIRQAAGSLIDLSAQNNHGGSLKVVAVDEGGGQVDLQGQLLGASSGHYDAGGTLVPYKAGSVDIRAQTLGDFAALNQRLNQGQVFGARSFQIKRGDLTIGSELKAGEVNVSVDNGQLTVLGSIDASGERVGSIRLAARQGLTLVGSALLDTHGTALRVDSYGKIIDSPNRAMVELNSGLGQLTLADGARIDLRHGTSVAAGTAPGQYDGQARGTLELNAPRLDASDPTLGDIAIDASGRLNILGARSIAVNGTARYTDAPEGTAPAASGRPYQVIDQAYLDAKHQDSQRFIDNALSNASLMNGKLAGLNNATYADAFHLRPGLEIVTQGDLVISGDLDLSGYRYTSVNPHAQKTSVYGSGEPGNLVIRAGGNLGIYGSINDGFAPPPPTPDDAGWVLTPGRQAFGGDVVVPGPGVTLADGSLFPAGKTLNYALPIKPVRLAQGTLLPVEATLQASLELPAGTVLQAAVRDSAGNQVYAAGTLIREAVTLASGMTLDAGTRLPAAASLGAMTWPAGVPLPSRDSVGPNNPDGVQLAGSLALKVGALIPSETDIKLPSGVISVPLRTVTGGRQGSNWAVASLLPEGSLSWSMRLVSGADTQAADTRAIKPVMAGDLTLADTHYAVFEGHETIIIPGTPERPGGAWFWSDLGVLIDPSFVEGTRVSPADESWCVDGVCNRFNYVWSDLGVLIDPSFIEGAPVTAEYESWCSDGLCVSLGEAIPGTPEQVIVGPVNKVVPVTQNFSVLRTGTGDLDLLAAGNVAMQSSYGVYTAGASTATRAGDLQGAFDQARSRGGDGSVLGNAATAYESLVNEGPGSLYAAWYPDQGGNLLLRSGGSLTGDVFSNYTEPRKENARAQLASSNLGNWLWRQGTGDTAGVTPIPASWWINFGTYVSGRGVVNTGNPDSSLIAQLPILVGFTGIGTLGGGNLTLDVGRDAGLLSRRGAPDAVSSPRSQGLVLAVGSSGRVTPTGELLLTGGGDLDVHVGGDLNPGLSARAAATASTANPVSTDYTRQDLRLNGVLSNLRGALGLQASSLGGVALNYGSLALFNDSKESRAYDPFNASLGTATGGMVLMLGDATASLATRGDLVLAGTGDPGRTSTENASAFTYDGTSYGTGGYGWFSLWTERTAIDLFSAGGSLTPSVQVGDIDINNNGQPIGNRNSSPTDGRFIFPSQLSAIAASGDVFIGGSALGGGASNNSQYSLLLAPSTHGRLEVLAGDSIYAGGYAINQSGASLSAMPTPFTPAFAGWGTDVAPIVTNLSSDGITIPNTKAEFSLFAFGANTANSQFTSSEAARFYAVGGDIVGLRSGEILNFTFGPRLGQTWYEAAGPVWMKAGRDIVNSGTALGEPTGVTGIIASSLGNMFGGGTSSGNLFVHNNPSDISIVSAGRDLLFSSFNVAGPGTLEISAGRNILMQDKASVNSLGPVVAGDSRPGASIVMQAGVGAAGLDYLKFVAPYLDPINQAQAGVPLAEQRGKVAKTYEAELLKWLKERFAFEGSGDEARGYFASLPAEQQRVFARRVYFEELREGGREYNDANGPRFGSFLRSRNAIASLLPAADVAGNPIVYDGDITLYGGAGVHTLFGGDIQMLTPGGQQVFGIEGEAPPASAGVITQGAGDIQLYSQGNILLGQSRVMTTFGGSILGWSNAGDINAGRGSKTTVIYTPPKRVYDNWGNVTLSSNVPSSGAGIATLAPIAEVPAGDIDLLAPLGTIDAGEAGIRVSGNVNIFALQVVNAANIQTQGKSSGIPVVASVNTGALTSASSAASSATQAAEDVARQQQAAARQNMPSVFSVQVLSFGQERLAPTQDGASRANPGYNPNSPVQVLGAGPLSDQARQQLTEEERRQLTL</sequence>